<dbReference type="Pfam" id="PF02746">
    <property type="entry name" value="MR_MLE_N"/>
    <property type="match status" value="1"/>
</dbReference>
<keyword evidence="2 6" id="KW-0479">Metal-binding</keyword>
<dbReference type="SUPFAM" id="SSF54826">
    <property type="entry name" value="Enolase N-terminal domain-like"/>
    <property type="match status" value="1"/>
</dbReference>
<feature type="active site" description="Proton acceptor; specific for (R)-substrate epimerization" evidence="5">
    <location>
        <position position="160"/>
    </location>
</feature>
<dbReference type="Gene3D" id="3.20.20.120">
    <property type="entry name" value="Enolase-like C-terminal domain"/>
    <property type="match status" value="1"/>
</dbReference>
<dbReference type="Pfam" id="PF13378">
    <property type="entry name" value="MR_MLE_C"/>
    <property type="match status" value="1"/>
</dbReference>
<dbReference type="SFLD" id="SFLDG00180">
    <property type="entry name" value="muconate_cycloisomerase"/>
    <property type="match status" value="1"/>
</dbReference>
<feature type="active site" description="Proton acceptor; specific for (S)-substrate epimerization" evidence="5">
    <location>
        <position position="263"/>
    </location>
</feature>
<dbReference type="InterPro" id="IPR029017">
    <property type="entry name" value="Enolase-like_N"/>
</dbReference>
<feature type="domain" description="Mandelate racemase/muconate lactonizing enzyme C-terminal" evidence="8">
    <location>
        <begin position="139"/>
        <end position="235"/>
    </location>
</feature>
<reference evidence="9" key="1">
    <citation type="submission" date="2024-02" db="EMBL/GenBank/DDBJ databases">
        <title>Sediminibacterium planktonica sp. nov. and Sediminibacterium longus sp. nov., isolated from surface lake and river water.</title>
        <authorList>
            <person name="Watanabe K."/>
            <person name="Takemine S."/>
            <person name="Ishii Y."/>
            <person name="Ogata Y."/>
            <person name="Shindo C."/>
            <person name="Suda W."/>
        </authorList>
    </citation>
    <scope>NUCLEOTIDE SEQUENCE</scope>
    <source>
        <strain evidence="9">KACHI17</strain>
    </source>
</reference>
<evidence type="ECO:0000256" key="5">
    <source>
        <dbReference type="PIRSR" id="PIRSR634603-1"/>
    </source>
</evidence>
<dbReference type="EMBL" id="AP029612">
    <property type="protein sequence ID" value="BFG71731.1"/>
    <property type="molecule type" value="Genomic_DNA"/>
</dbReference>
<dbReference type="Gene3D" id="3.30.390.10">
    <property type="entry name" value="Enolase-like, N-terminal domain"/>
    <property type="match status" value="1"/>
</dbReference>
<sequence>MTITQTEIYKYSIPMVPFTIATGTMHYAQNIFIRIHTSEGIIGVGECSAFPMIAAETQATCFEMAKDFAILWKGKDPLALDDRLNELDLFTAGNYTAKSAFDLALYDIAAKYAQQPLYQFLGGQLKKIESDLTIGIGDPETMAQTAIAFKDKGVNMIKVKLGKDVATDIERIKKIRAAIGDTIILRIDANQGWSYEDAVTALTSLSEYQIQFCEQPMRKWNDHLLPELCKRSPIPVMADESVFTHHDAARIICNNACHYINIKFAKSGGIREAIRINEIAEQHGIACMLGGMLESRVALTAKVHFAMAKDNIKFYDLDTCLLGHKEDPVKGGVTYSGMELQLTNAHGIGADVEDDYLSKLEHVII</sequence>
<evidence type="ECO:0000259" key="8">
    <source>
        <dbReference type="SMART" id="SM00922"/>
    </source>
</evidence>
<evidence type="ECO:0000256" key="4">
    <source>
        <dbReference type="ARBA" id="ARBA00023235"/>
    </source>
</evidence>
<feature type="binding site" evidence="6">
    <location>
        <position position="239"/>
    </location>
    <ligand>
        <name>Mg(2+)</name>
        <dbReference type="ChEBI" id="CHEBI:18420"/>
    </ligand>
</feature>
<dbReference type="InterPro" id="IPR036849">
    <property type="entry name" value="Enolase-like_C_sf"/>
</dbReference>
<evidence type="ECO:0000256" key="7">
    <source>
        <dbReference type="RuleBase" id="RU366006"/>
    </source>
</evidence>
<dbReference type="PANTHER" id="PTHR48073:SF2">
    <property type="entry name" value="O-SUCCINYLBENZOATE SYNTHASE"/>
    <property type="match status" value="1"/>
</dbReference>
<keyword evidence="3 6" id="KW-0460">Magnesium</keyword>
<dbReference type="InterPro" id="IPR013341">
    <property type="entry name" value="Mandelate_racemase_N_dom"/>
</dbReference>
<evidence type="ECO:0000256" key="3">
    <source>
        <dbReference type="ARBA" id="ARBA00022842"/>
    </source>
</evidence>
<dbReference type="SFLD" id="SFLDS00001">
    <property type="entry name" value="Enolase"/>
    <property type="match status" value="1"/>
</dbReference>
<feature type="binding site" evidence="6">
    <location>
        <position position="188"/>
    </location>
    <ligand>
        <name>Mg(2+)</name>
        <dbReference type="ChEBI" id="CHEBI:18420"/>
    </ligand>
</feature>
<dbReference type="GO" id="GO:0000287">
    <property type="term" value="F:magnesium ion binding"/>
    <property type="evidence" value="ECO:0007669"/>
    <property type="project" value="UniProtKB-ARBA"/>
</dbReference>
<dbReference type="GO" id="GO:0016855">
    <property type="term" value="F:racemase and epimerase activity, acting on amino acids and derivatives"/>
    <property type="evidence" value="ECO:0007669"/>
    <property type="project" value="UniProtKB-UniRule"/>
</dbReference>
<dbReference type="CDD" id="cd03319">
    <property type="entry name" value="L-Ala-DL-Glu_epimerase"/>
    <property type="match status" value="1"/>
</dbReference>
<dbReference type="SFLD" id="SFLDF00009">
    <property type="entry name" value="o-succinylbenzoate_synthase"/>
    <property type="match status" value="1"/>
</dbReference>
<evidence type="ECO:0000256" key="2">
    <source>
        <dbReference type="ARBA" id="ARBA00022723"/>
    </source>
</evidence>
<dbReference type="InterPro" id="IPR034603">
    <property type="entry name" value="Dipeptide_epimerase"/>
</dbReference>
<dbReference type="InterPro" id="IPR013342">
    <property type="entry name" value="Mandelate_racemase_C"/>
</dbReference>
<dbReference type="SUPFAM" id="SSF51604">
    <property type="entry name" value="Enolase C-terminal domain-like"/>
    <property type="match status" value="1"/>
</dbReference>
<comment type="similarity">
    <text evidence="1 7">Belongs to the mandelate racemase/muconate lactonizing enzyme family.</text>
</comment>
<evidence type="ECO:0000256" key="1">
    <source>
        <dbReference type="ARBA" id="ARBA00008031"/>
    </source>
</evidence>
<organism evidence="9">
    <name type="scientific">Sediminibacterium sp. KACHI17</name>
    <dbReference type="NCBI Taxonomy" id="1751071"/>
    <lineage>
        <taxon>Bacteria</taxon>
        <taxon>Pseudomonadati</taxon>
        <taxon>Bacteroidota</taxon>
        <taxon>Chitinophagia</taxon>
        <taxon>Chitinophagales</taxon>
        <taxon>Chitinophagaceae</taxon>
        <taxon>Sediminibacterium</taxon>
    </lineage>
</organism>
<dbReference type="EC" id="5.1.1.-" evidence="7"/>
<gene>
    <name evidence="9" type="ORF">KACHI17_26120</name>
</gene>
<name>A0AAT9GMC6_9BACT</name>
<accession>A0AAT9GMC6</accession>
<comment type="cofactor">
    <cofactor evidence="6 7">
        <name>Mg(2+)</name>
        <dbReference type="ChEBI" id="CHEBI:18420"/>
    </cofactor>
    <text evidence="6 7">Binds 1 Mg(2+) ion per subunit.</text>
</comment>
<keyword evidence="4 7" id="KW-0413">Isomerase</keyword>
<dbReference type="FunFam" id="3.30.390.10:FF:000009">
    <property type="entry name" value="Hydrophobic dipeptide epimerase"/>
    <property type="match status" value="1"/>
</dbReference>
<dbReference type="PANTHER" id="PTHR48073">
    <property type="entry name" value="O-SUCCINYLBENZOATE SYNTHASE-RELATED"/>
    <property type="match status" value="1"/>
</dbReference>
<evidence type="ECO:0000313" key="9">
    <source>
        <dbReference type="EMBL" id="BFG71731.1"/>
    </source>
</evidence>
<feature type="binding site" evidence="6">
    <location>
        <position position="214"/>
    </location>
    <ligand>
        <name>Mg(2+)</name>
        <dbReference type="ChEBI" id="CHEBI:18420"/>
    </ligand>
</feature>
<dbReference type="SMART" id="SM00922">
    <property type="entry name" value="MR_MLE"/>
    <property type="match status" value="1"/>
</dbReference>
<dbReference type="GO" id="GO:0006518">
    <property type="term" value="P:peptide metabolic process"/>
    <property type="evidence" value="ECO:0007669"/>
    <property type="project" value="UniProtKB-ARBA"/>
</dbReference>
<proteinExistence type="inferred from homology"/>
<dbReference type="InterPro" id="IPR029065">
    <property type="entry name" value="Enolase_C-like"/>
</dbReference>
<evidence type="ECO:0000256" key="6">
    <source>
        <dbReference type="PIRSR" id="PIRSR634603-3"/>
    </source>
</evidence>
<dbReference type="RefSeq" id="WP_353549353.1">
    <property type="nucleotide sequence ID" value="NZ_AP029612.1"/>
</dbReference>
<dbReference type="AlphaFoldDB" id="A0AAT9GMC6"/>
<protein>
    <recommendedName>
        <fullName evidence="7">Dipeptide epimerase</fullName>
        <ecNumber evidence="7">5.1.1.-</ecNumber>
    </recommendedName>
</protein>